<dbReference type="PANTHER" id="PTHR43539:SF91">
    <property type="entry name" value="FAD-DEPENDENT URATE HYDROXYLASE"/>
    <property type="match status" value="1"/>
</dbReference>
<dbReference type="OrthoDB" id="8671611at2"/>
<reference evidence="2 3" key="1">
    <citation type="submission" date="2017-07" db="EMBL/GenBank/DDBJ databases">
        <title>Niveispirillum cyanobacteriorum sp. nov., isolated from cyanobacterial aggregates in a eutrophic lake.</title>
        <authorList>
            <person name="Cai H."/>
        </authorList>
    </citation>
    <scope>NUCLEOTIDE SEQUENCE [LARGE SCALE GENOMIC DNA]</scope>
    <source>
        <strain evidence="3">TH1-14</strain>
    </source>
</reference>
<dbReference type="SUPFAM" id="SSF51905">
    <property type="entry name" value="FAD/NAD(P)-binding domain"/>
    <property type="match status" value="1"/>
</dbReference>
<evidence type="ECO:0000256" key="1">
    <source>
        <dbReference type="ARBA" id="ARBA00023002"/>
    </source>
</evidence>
<dbReference type="InterPro" id="IPR036188">
    <property type="entry name" value="FAD/NAD-bd_sf"/>
</dbReference>
<evidence type="ECO:0000313" key="3">
    <source>
        <dbReference type="Proteomes" id="UP000216998"/>
    </source>
</evidence>
<evidence type="ECO:0000313" key="2">
    <source>
        <dbReference type="EMBL" id="OYQ31729.1"/>
    </source>
</evidence>
<keyword evidence="1" id="KW-0560">Oxidoreductase</keyword>
<accession>A0A255YR98</accession>
<dbReference type="EMBL" id="NOXU01000032">
    <property type="protein sequence ID" value="OYQ31729.1"/>
    <property type="molecule type" value="Genomic_DNA"/>
</dbReference>
<sequence>MSDDGLAALAAQVARDLTLLDYPARPWVPARTHADGHVYDVVIVGGGQAGLATAFGLMREKVGNILVIDRNKAGQEGPWVTFARMITLRTPKHLTGPDLGVPSLTPRAWYEARFGSDAWAGLGKVPKEVWQDYLNWYRQTLNIPVCNEYDLVRIDPEEESGILRLGVETPAGEKLLLARKLVLATGIDGAGRWHVPDFIRGVVPESRYAHTSEFIDFTELRGKRIGVLGAGASAFDNAGTALESGVASVDLCLRRPDLPRVNPYRWMEFSGFLGHFAAMGDLHRWRYMRHIFDLNQPPPQDTFHRCAMHPNFAFHTACPWEWLRMEGDEIHVGTPKGVMIFDFLVVGTGFIVEAAFRPEVAAFAKDIATWADRFTPPKGEGNPLLIRYPYLGDAFQFTERVPGCAPHLANIHNFTFGATLSMGLSGASISGMKYGVQRLVQGIIRDLWLADQDHFLEDLKAYDQPELVSTTWPA</sequence>
<dbReference type="PANTHER" id="PTHR43539">
    <property type="entry name" value="FLAVIN-BINDING MONOOXYGENASE-LIKE PROTEIN (AFU_ORTHOLOGUE AFUA_4G09220)"/>
    <property type="match status" value="1"/>
</dbReference>
<organism evidence="2 3">
    <name type="scientific">Niveispirillum lacus</name>
    <dbReference type="NCBI Taxonomy" id="1981099"/>
    <lineage>
        <taxon>Bacteria</taxon>
        <taxon>Pseudomonadati</taxon>
        <taxon>Pseudomonadota</taxon>
        <taxon>Alphaproteobacteria</taxon>
        <taxon>Rhodospirillales</taxon>
        <taxon>Azospirillaceae</taxon>
        <taxon>Niveispirillum</taxon>
    </lineage>
</organism>
<dbReference type="GO" id="GO:0004497">
    <property type="term" value="F:monooxygenase activity"/>
    <property type="evidence" value="ECO:0007669"/>
    <property type="project" value="TreeGrafter"/>
</dbReference>
<comment type="caution">
    <text evidence="2">The sequence shown here is derived from an EMBL/GenBank/DDBJ whole genome shotgun (WGS) entry which is preliminary data.</text>
</comment>
<proteinExistence type="predicted"/>
<dbReference type="Gene3D" id="3.50.50.60">
    <property type="entry name" value="FAD/NAD(P)-binding domain"/>
    <property type="match status" value="1"/>
</dbReference>
<dbReference type="Pfam" id="PF13738">
    <property type="entry name" value="Pyr_redox_3"/>
    <property type="match status" value="1"/>
</dbReference>
<dbReference type="InterPro" id="IPR050982">
    <property type="entry name" value="Auxin_biosynth/cation_transpt"/>
</dbReference>
<dbReference type="AlphaFoldDB" id="A0A255YR98"/>
<dbReference type="GO" id="GO:0050660">
    <property type="term" value="F:flavin adenine dinucleotide binding"/>
    <property type="evidence" value="ECO:0007669"/>
    <property type="project" value="TreeGrafter"/>
</dbReference>
<keyword evidence="3" id="KW-1185">Reference proteome</keyword>
<protein>
    <submittedName>
        <fullName evidence="2">Oxidoreductase</fullName>
    </submittedName>
</protein>
<dbReference type="RefSeq" id="WP_094458437.1">
    <property type="nucleotide sequence ID" value="NZ_NOXU01000032.1"/>
</dbReference>
<gene>
    <name evidence="2" type="ORF">CHU95_21600</name>
</gene>
<name>A0A255YR98_9PROT</name>
<dbReference type="Proteomes" id="UP000216998">
    <property type="component" value="Unassembled WGS sequence"/>
</dbReference>